<dbReference type="PROSITE" id="PS51309">
    <property type="entry name" value="PABC"/>
    <property type="match status" value="1"/>
</dbReference>
<feature type="domain" description="RRM" evidence="11">
    <location>
        <begin position="297"/>
        <end position="373"/>
    </location>
</feature>
<evidence type="ECO:0000256" key="9">
    <source>
        <dbReference type="RuleBase" id="RU362004"/>
    </source>
</evidence>
<name>A0A564ZDY0_HYMDI</name>
<feature type="domain" description="RRM" evidence="11">
    <location>
        <begin position="193"/>
        <end position="270"/>
    </location>
</feature>
<evidence type="ECO:0000256" key="2">
    <source>
        <dbReference type="ARBA" id="ARBA00004496"/>
    </source>
</evidence>
<dbReference type="Gene3D" id="1.10.1900.10">
    <property type="entry name" value="c-terminal domain of poly(a) binding protein"/>
    <property type="match status" value="1"/>
</dbReference>
<keyword evidence="14" id="KW-1185">Reference proteome</keyword>
<dbReference type="SUPFAM" id="SSF54928">
    <property type="entry name" value="RNA-binding domain, RBD"/>
    <property type="match status" value="3"/>
</dbReference>
<organism evidence="13 14">
    <name type="scientific">Hymenolepis diminuta</name>
    <name type="common">Rat tapeworm</name>
    <dbReference type="NCBI Taxonomy" id="6216"/>
    <lineage>
        <taxon>Eukaryota</taxon>
        <taxon>Metazoa</taxon>
        <taxon>Spiralia</taxon>
        <taxon>Lophotrochozoa</taxon>
        <taxon>Platyhelminthes</taxon>
        <taxon>Cestoda</taxon>
        <taxon>Eucestoda</taxon>
        <taxon>Cyclophyllidea</taxon>
        <taxon>Hymenolepididae</taxon>
        <taxon>Hymenolepis</taxon>
    </lineage>
</organism>
<dbReference type="InterPro" id="IPR036053">
    <property type="entry name" value="PABP-dom"/>
</dbReference>
<proteinExistence type="inferred from homology"/>
<dbReference type="SMART" id="SM00361">
    <property type="entry name" value="RRM_1"/>
    <property type="match status" value="3"/>
</dbReference>
<dbReference type="SMART" id="SM00517">
    <property type="entry name" value="PolyA"/>
    <property type="match status" value="1"/>
</dbReference>
<feature type="domain" description="PABC" evidence="12">
    <location>
        <begin position="614"/>
        <end position="691"/>
    </location>
</feature>
<protein>
    <recommendedName>
        <fullName evidence="9">Polyadenylate-binding protein</fullName>
        <shortName evidence="9">PABP</shortName>
    </recommendedName>
</protein>
<sequence length="705" mass="76722">MTTNSAQNTSLPRASLYVGDLHPAVTDAMLYSIFNSVGNVLSARVCRDVAGQSSLGYGYVNFENPKDAERALEQLIYDDLMGRQIRIMWCVRDPSLRKSGKGNIFIKNLDKKINQKDLYETFKHFGKILSCKIAFDEAGHSKGYGFIHFEDEECAKTAISTINGKMINGRIVYVGPFIPKCQREVSDGKPKFNNCYVKNFSTDLDDEGLKELFVEFGEIKSACIMKDEQGKSKGFGFVCFINPDSAEAAVNAMNNKEVNGQTLYVSRAQRKEERQELLRQQYEKQRSERLSKYSQGTNLYVKNLDDTIDDARLKDAFSKYGKITSAKVMLDQSGNSKGFGFVCFSTPEEAKEAAKLSGTLMGSKPLYVALAQRREDRRAKLLAEHQQRLQYRPNAANIPPNIPNFIGQIPFNATQRFYPANAAMGSSPRWNRGMAGPQVQLGHPGIGAASALRPNLASPYVGGAASMAMGQSQLTAQSNLINPQFRGQPGARNMMPNPMAGLGAGPSNGLVAGQQYGAQRPGMPGQMLGASGPLPRQTMASVSANIRPGPVAQPNAPGIAAPTTNASVRFNQTSRNTMSTQSQGSRTMASPVRVEPTAAVEQHTTAGHHEGVAAGDAGKGSESKRLTEAERQALGDKIYHKILKDDSSLAGKLTGMIIQMDGSFVRKVVDNDAELEQAVKECKIALAKKERDQAKAAEGQSSEKN</sequence>
<accession>A0A564ZDY0</accession>
<evidence type="ECO:0000313" key="14">
    <source>
        <dbReference type="Proteomes" id="UP000321570"/>
    </source>
</evidence>
<evidence type="ECO:0000256" key="4">
    <source>
        <dbReference type="ARBA" id="ARBA00022490"/>
    </source>
</evidence>
<dbReference type="EMBL" id="CABIJS010000709">
    <property type="protein sequence ID" value="VUZ57048.1"/>
    <property type="molecule type" value="Genomic_DNA"/>
</dbReference>
<dbReference type="InterPro" id="IPR045305">
    <property type="entry name" value="RRM2_I_PABPs"/>
</dbReference>
<dbReference type="InterPro" id="IPR012677">
    <property type="entry name" value="Nucleotide-bd_a/b_plait_sf"/>
</dbReference>
<evidence type="ECO:0000256" key="3">
    <source>
        <dbReference type="ARBA" id="ARBA00008557"/>
    </source>
</evidence>
<evidence type="ECO:0000256" key="1">
    <source>
        <dbReference type="ARBA" id="ARBA00004123"/>
    </source>
</evidence>
<evidence type="ECO:0000256" key="10">
    <source>
        <dbReference type="SAM" id="MobiDB-lite"/>
    </source>
</evidence>
<dbReference type="InterPro" id="IPR006515">
    <property type="entry name" value="PABP_1234"/>
</dbReference>
<dbReference type="Proteomes" id="UP000321570">
    <property type="component" value="Unassembled WGS sequence"/>
</dbReference>
<dbReference type="Pfam" id="PF00658">
    <property type="entry name" value="MLLE"/>
    <property type="match status" value="1"/>
</dbReference>
<evidence type="ECO:0000256" key="8">
    <source>
        <dbReference type="PROSITE-ProRule" id="PRU00176"/>
    </source>
</evidence>
<gene>
    <name evidence="13" type="ORF">WMSIL1_LOCUS14566</name>
</gene>
<dbReference type="CDD" id="cd12380">
    <property type="entry name" value="RRM3_I_PABPs"/>
    <property type="match status" value="1"/>
</dbReference>
<dbReference type="GO" id="GO:0003723">
    <property type="term" value="F:RNA binding"/>
    <property type="evidence" value="ECO:0007669"/>
    <property type="project" value="UniProtKB-UniRule"/>
</dbReference>
<dbReference type="GO" id="GO:0005634">
    <property type="term" value="C:nucleus"/>
    <property type="evidence" value="ECO:0007669"/>
    <property type="project" value="UniProtKB-SubCell"/>
</dbReference>
<dbReference type="Pfam" id="PF00076">
    <property type="entry name" value="RRM_1"/>
    <property type="match status" value="4"/>
</dbReference>
<comment type="subcellular location">
    <subcellularLocation>
        <location evidence="2 9">Cytoplasm</location>
    </subcellularLocation>
    <subcellularLocation>
        <location evidence="1">Nucleus</location>
    </subcellularLocation>
</comment>
<evidence type="ECO:0000256" key="5">
    <source>
        <dbReference type="ARBA" id="ARBA00022737"/>
    </source>
</evidence>
<evidence type="ECO:0000256" key="7">
    <source>
        <dbReference type="ARBA" id="ARBA00023242"/>
    </source>
</evidence>
<evidence type="ECO:0000259" key="11">
    <source>
        <dbReference type="PROSITE" id="PS50102"/>
    </source>
</evidence>
<dbReference type="InterPro" id="IPR035979">
    <property type="entry name" value="RBD_domain_sf"/>
</dbReference>
<dbReference type="FunFam" id="3.30.70.330:FF:000651">
    <property type="entry name" value="Poly(A) binding protein cytoplasmic 1 like"/>
    <property type="match status" value="2"/>
</dbReference>
<keyword evidence="6 8" id="KW-0694">RNA-binding</keyword>
<dbReference type="AlphaFoldDB" id="A0A564ZDY0"/>
<dbReference type="NCBIfam" id="TIGR01628">
    <property type="entry name" value="PABP-1234"/>
    <property type="match status" value="1"/>
</dbReference>
<dbReference type="InterPro" id="IPR000504">
    <property type="entry name" value="RRM_dom"/>
</dbReference>
<dbReference type="InterPro" id="IPR003954">
    <property type="entry name" value="RRM_euk-type"/>
</dbReference>
<dbReference type="CDD" id="cd12381">
    <property type="entry name" value="RRM4_I_PABPs"/>
    <property type="match status" value="1"/>
</dbReference>
<dbReference type="PANTHER" id="PTHR24012">
    <property type="entry name" value="RNA BINDING PROTEIN"/>
    <property type="match status" value="1"/>
</dbReference>
<evidence type="ECO:0000256" key="6">
    <source>
        <dbReference type="ARBA" id="ARBA00022884"/>
    </source>
</evidence>
<dbReference type="SUPFAM" id="SSF63570">
    <property type="entry name" value="PABC (PABP) domain"/>
    <property type="match status" value="1"/>
</dbReference>
<feature type="domain" description="RRM" evidence="11">
    <location>
        <begin position="14"/>
        <end position="92"/>
    </location>
</feature>
<comment type="similarity">
    <text evidence="3 9">Belongs to the polyadenylate-binding protein type-1 family.</text>
</comment>
<dbReference type="FunFam" id="3.30.70.330:FF:000003">
    <property type="entry name" value="Polyadenylate-binding protein"/>
    <property type="match status" value="1"/>
</dbReference>
<dbReference type="InterPro" id="IPR002004">
    <property type="entry name" value="PABP_HYD_C"/>
</dbReference>
<reference evidence="13 14" key="1">
    <citation type="submission" date="2019-07" db="EMBL/GenBank/DDBJ databases">
        <authorList>
            <person name="Jastrzebski P J."/>
            <person name="Paukszto L."/>
            <person name="Jastrzebski P J."/>
        </authorList>
    </citation>
    <scope>NUCLEOTIDE SEQUENCE [LARGE SCALE GENOMIC DNA]</scope>
    <source>
        <strain evidence="13 14">WMS-il1</strain>
    </source>
</reference>
<keyword evidence="4 9" id="KW-0963">Cytoplasm</keyword>
<dbReference type="SMART" id="SM00360">
    <property type="entry name" value="RRM"/>
    <property type="match status" value="4"/>
</dbReference>
<evidence type="ECO:0000313" key="13">
    <source>
        <dbReference type="EMBL" id="VUZ57048.1"/>
    </source>
</evidence>
<feature type="domain" description="RRM" evidence="11">
    <location>
        <begin position="102"/>
        <end position="174"/>
    </location>
</feature>
<keyword evidence="7" id="KW-0539">Nucleus</keyword>
<dbReference type="GO" id="GO:0005737">
    <property type="term" value="C:cytoplasm"/>
    <property type="evidence" value="ECO:0007669"/>
    <property type="project" value="UniProtKB-SubCell"/>
</dbReference>
<feature type="region of interest" description="Disordered" evidence="10">
    <location>
        <begin position="602"/>
        <end position="626"/>
    </location>
</feature>
<dbReference type="Gene3D" id="3.30.70.330">
    <property type="match status" value="4"/>
</dbReference>
<keyword evidence="5" id="KW-0677">Repeat</keyword>
<dbReference type="CDD" id="cd12379">
    <property type="entry name" value="RRM2_I_PABPs"/>
    <property type="match status" value="1"/>
</dbReference>
<comment type="function">
    <text evidence="9">Binds the poly(A) tail of mRNA.</text>
</comment>
<dbReference type="PROSITE" id="PS50102">
    <property type="entry name" value="RRM"/>
    <property type="match status" value="4"/>
</dbReference>
<evidence type="ECO:0000259" key="12">
    <source>
        <dbReference type="PROSITE" id="PS51309"/>
    </source>
</evidence>